<accession>A0ABQ1PDM5</accession>
<proteinExistence type="predicted"/>
<dbReference type="RefSeq" id="WP_188668529.1">
    <property type="nucleotide sequence ID" value="NZ_BMJI01000015.1"/>
</dbReference>
<organism evidence="1 2">
    <name type="scientific">Tersicoccus solisilvae</name>
    <dbReference type="NCBI Taxonomy" id="1882339"/>
    <lineage>
        <taxon>Bacteria</taxon>
        <taxon>Bacillati</taxon>
        <taxon>Actinomycetota</taxon>
        <taxon>Actinomycetes</taxon>
        <taxon>Micrococcales</taxon>
        <taxon>Micrococcaceae</taxon>
        <taxon>Tersicoccus</taxon>
    </lineage>
</organism>
<sequence>MPSRRRFTLPADAATWPPKQVRRVVAEHLADVLPGSWTVLRDGLTSTTEGRRTRIELQSMSMSRTGHLVLAPRVAVEVAAVRAWTTRHLPGERVTTRVLNSLLMNVTEVSYVDVVSDPRLGDEEETSVDDLVRVLVDDVQPVIDLLADPERVVRELPEAWVTCSLVSPDLLIWLITQGRPDLVWPLMLRCVGEQELSWFAAALRAARAGADLDAFAGDVDATAAYWMASLGDHAELGPDPDPVAAALREKNTWR</sequence>
<dbReference type="Proteomes" id="UP000597761">
    <property type="component" value="Unassembled WGS sequence"/>
</dbReference>
<name>A0ABQ1PDM5_9MICC</name>
<gene>
    <name evidence="1" type="ORF">GCM10011512_22760</name>
</gene>
<comment type="caution">
    <text evidence="1">The sequence shown here is derived from an EMBL/GenBank/DDBJ whole genome shotgun (WGS) entry which is preliminary data.</text>
</comment>
<evidence type="ECO:0000313" key="2">
    <source>
        <dbReference type="Proteomes" id="UP000597761"/>
    </source>
</evidence>
<keyword evidence="2" id="KW-1185">Reference proteome</keyword>
<dbReference type="EMBL" id="BMJI01000015">
    <property type="protein sequence ID" value="GGC95163.1"/>
    <property type="molecule type" value="Genomic_DNA"/>
</dbReference>
<reference evidence="2" key="1">
    <citation type="journal article" date="2019" name="Int. J. Syst. Evol. Microbiol.">
        <title>The Global Catalogue of Microorganisms (GCM) 10K type strain sequencing project: providing services to taxonomists for standard genome sequencing and annotation.</title>
        <authorList>
            <consortium name="The Broad Institute Genomics Platform"/>
            <consortium name="The Broad Institute Genome Sequencing Center for Infectious Disease"/>
            <person name="Wu L."/>
            <person name="Ma J."/>
        </authorList>
    </citation>
    <scope>NUCLEOTIDE SEQUENCE [LARGE SCALE GENOMIC DNA]</scope>
    <source>
        <strain evidence="2">CGMCC 1.15480</strain>
    </source>
</reference>
<evidence type="ECO:0000313" key="1">
    <source>
        <dbReference type="EMBL" id="GGC95163.1"/>
    </source>
</evidence>
<protein>
    <submittedName>
        <fullName evidence="1">Uncharacterized protein</fullName>
    </submittedName>
</protein>